<keyword evidence="9" id="KW-0560">Oxidoreductase</keyword>
<evidence type="ECO:0000256" key="3">
    <source>
        <dbReference type="ARBA" id="ARBA00004406"/>
    </source>
</evidence>
<keyword evidence="7" id="KW-0256">Endoplasmic reticulum</keyword>
<evidence type="ECO:0000256" key="11">
    <source>
        <dbReference type="ARBA" id="ARBA00023033"/>
    </source>
</evidence>
<evidence type="ECO:0000256" key="6">
    <source>
        <dbReference type="ARBA" id="ARBA00022723"/>
    </source>
</evidence>
<keyword evidence="11" id="KW-0503">Monooxygenase</keyword>
<evidence type="ECO:0000256" key="7">
    <source>
        <dbReference type="ARBA" id="ARBA00022824"/>
    </source>
</evidence>
<evidence type="ECO:0000256" key="8">
    <source>
        <dbReference type="ARBA" id="ARBA00022848"/>
    </source>
</evidence>
<dbReference type="Proteomes" id="UP000807504">
    <property type="component" value="Unassembled WGS sequence"/>
</dbReference>
<dbReference type="GO" id="GO:0005789">
    <property type="term" value="C:endoplasmic reticulum membrane"/>
    <property type="evidence" value="ECO:0007669"/>
    <property type="project" value="UniProtKB-SubCell"/>
</dbReference>
<evidence type="ECO:0000256" key="9">
    <source>
        <dbReference type="ARBA" id="ARBA00023002"/>
    </source>
</evidence>
<keyword evidence="5" id="KW-0349">Heme</keyword>
<comment type="similarity">
    <text evidence="4">Belongs to the cytochrome P450 family.</text>
</comment>
<keyword evidence="10" id="KW-0408">Iron</keyword>
<dbReference type="GO" id="GO:0005506">
    <property type="term" value="F:iron ion binding"/>
    <property type="evidence" value="ECO:0007669"/>
    <property type="project" value="InterPro"/>
</dbReference>
<evidence type="ECO:0000256" key="10">
    <source>
        <dbReference type="ARBA" id="ARBA00023004"/>
    </source>
</evidence>
<organism evidence="13 14">
    <name type="scientific">Argiope bruennichi</name>
    <name type="common">Wasp spider</name>
    <name type="synonym">Aranea bruennichi</name>
    <dbReference type="NCBI Taxonomy" id="94029"/>
    <lineage>
        <taxon>Eukaryota</taxon>
        <taxon>Metazoa</taxon>
        <taxon>Ecdysozoa</taxon>
        <taxon>Arthropoda</taxon>
        <taxon>Chelicerata</taxon>
        <taxon>Arachnida</taxon>
        <taxon>Araneae</taxon>
        <taxon>Araneomorphae</taxon>
        <taxon>Entelegynae</taxon>
        <taxon>Araneoidea</taxon>
        <taxon>Araneidae</taxon>
        <taxon>Argiope</taxon>
    </lineage>
</organism>
<dbReference type="InterPro" id="IPR050476">
    <property type="entry name" value="Insect_CytP450_Detox"/>
</dbReference>
<gene>
    <name evidence="13" type="ORF">HNY73_001388</name>
</gene>
<evidence type="ECO:0000313" key="13">
    <source>
        <dbReference type="EMBL" id="KAF8797083.1"/>
    </source>
</evidence>
<dbReference type="Gene3D" id="1.10.630.10">
    <property type="entry name" value="Cytochrome P450"/>
    <property type="match status" value="1"/>
</dbReference>
<dbReference type="AlphaFoldDB" id="A0A8T0G757"/>
<proteinExistence type="inferred from homology"/>
<comment type="subcellular location">
    <subcellularLocation>
        <location evidence="3">Endoplasmic reticulum membrane</location>
        <topology evidence="3">Peripheral membrane protein</topology>
    </subcellularLocation>
    <subcellularLocation>
        <location evidence="2">Microsome membrane</location>
        <topology evidence="2">Peripheral membrane protein</topology>
    </subcellularLocation>
</comment>
<sequence length="360" mass="40469">MAKEFPPKLIDVFGFQQAVKGGFGFTGHNTLFYLAGKQGVHHELKKDCQHFSFIPEENEVTAVGFGSNNLLAIAVKGQKPLVSIFNMKTNEKRTLTCANKVVRIYGAFTMDLIASAAFSTKIDSHNDPENEFASTAKKAFRRDFTWKNLVLLVFPQLRTLLRIPGFQPFAFNFFYDVSLKIIEERKKTGERGNDFLPAADGHCERTVRRSKFGNSSQGKDTEDIAVLRRISADHHVFRTDASAHLFFRRLESVSTALSMATYMLLCTRMSQEKVHADLVKIVEENNGELTFDGVQSAKYLDIHHTETLRSFPPILRNRGRRSSRLQAGHNGINPTAKNGDFCTHIRHAQRSGVLSGAQKS</sequence>
<keyword evidence="12" id="KW-0472">Membrane</keyword>
<dbReference type="SUPFAM" id="SSF48264">
    <property type="entry name" value="Cytochrome P450"/>
    <property type="match status" value="1"/>
</dbReference>
<dbReference type="InterPro" id="IPR001128">
    <property type="entry name" value="Cyt_P450"/>
</dbReference>
<dbReference type="GO" id="GO:0020037">
    <property type="term" value="F:heme binding"/>
    <property type="evidence" value="ECO:0007669"/>
    <property type="project" value="InterPro"/>
</dbReference>
<keyword evidence="14" id="KW-1185">Reference proteome</keyword>
<dbReference type="EMBL" id="JABXBU010000001">
    <property type="protein sequence ID" value="KAF8797083.1"/>
    <property type="molecule type" value="Genomic_DNA"/>
</dbReference>
<evidence type="ECO:0000256" key="1">
    <source>
        <dbReference type="ARBA" id="ARBA00001971"/>
    </source>
</evidence>
<dbReference type="PANTHER" id="PTHR24292">
    <property type="entry name" value="CYTOCHROME P450"/>
    <property type="match status" value="1"/>
</dbReference>
<evidence type="ECO:0000256" key="2">
    <source>
        <dbReference type="ARBA" id="ARBA00004174"/>
    </source>
</evidence>
<evidence type="ECO:0000313" key="14">
    <source>
        <dbReference type="Proteomes" id="UP000807504"/>
    </source>
</evidence>
<dbReference type="GO" id="GO:0004497">
    <property type="term" value="F:monooxygenase activity"/>
    <property type="evidence" value="ECO:0007669"/>
    <property type="project" value="UniProtKB-KW"/>
</dbReference>
<evidence type="ECO:0000256" key="5">
    <source>
        <dbReference type="ARBA" id="ARBA00022617"/>
    </source>
</evidence>
<dbReference type="InterPro" id="IPR036396">
    <property type="entry name" value="Cyt_P450_sf"/>
</dbReference>
<reference evidence="13" key="1">
    <citation type="journal article" date="2020" name="bioRxiv">
        <title>Chromosome-level reference genome of the European wasp spider Argiope bruennichi: a resource for studies on range expansion and evolutionary adaptation.</title>
        <authorList>
            <person name="Sheffer M.M."/>
            <person name="Hoppe A."/>
            <person name="Krehenwinkel H."/>
            <person name="Uhl G."/>
            <person name="Kuss A.W."/>
            <person name="Jensen L."/>
            <person name="Jensen C."/>
            <person name="Gillespie R.G."/>
            <person name="Hoff K.J."/>
            <person name="Prost S."/>
        </authorList>
    </citation>
    <scope>NUCLEOTIDE SEQUENCE</scope>
</reference>
<evidence type="ECO:0000256" key="4">
    <source>
        <dbReference type="ARBA" id="ARBA00010617"/>
    </source>
</evidence>
<accession>A0A8T0G757</accession>
<keyword evidence="8" id="KW-0492">Microsome</keyword>
<dbReference type="Pfam" id="PF00067">
    <property type="entry name" value="p450"/>
    <property type="match status" value="1"/>
</dbReference>
<evidence type="ECO:0000256" key="12">
    <source>
        <dbReference type="ARBA" id="ARBA00023136"/>
    </source>
</evidence>
<comment type="cofactor">
    <cofactor evidence="1">
        <name>heme</name>
        <dbReference type="ChEBI" id="CHEBI:30413"/>
    </cofactor>
</comment>
<dbReference type="PANTHER" id="PTHR24292:SF54">
    <property type="entry name" value="CYP9F3-RELATED"/>
    <property type="match status" value="1"/>
</dbReference>
<keyword evidence="6" id="KW-0479">Metal-binding</keyword>
<dbReference type="GO" id="GO:0016705">
    <property type="term" value="F:oxidoreductase activity, acting on paired donors, with incorporation or reduction of molecular oxygen"/>
    <property type="evidence" value="ECO:0007669"/>
    <property type="project" value="InterPro"/>
</dbReference>
<protein>
    <submittedName>
        <fullName evidence="13">Putative cytochrome P450 6a23 like protein</fullName>
    </submittedName>
</protein>
<name>A0A8T0G757_ARGBR</name>
<comment type="caution">
    <text evidence="13">The sequence shown here is derived from an EMBL/GenBank/DDBJ whole genome shotgun (WGS) entry which is preliminary data.</text>
</comment>
<reference evidence="13" key="2">
    <citation type="submission" date="2020-06" db="EMBL/GenBank/DDBJ databases">
        <authorList>
            <person name="Sheffer M."/>
        </authorList>
    </citation>
    <scope>NUCLEOTIDE SEQUENCE</scope>
</reference>